<keyword evidence="2" id="KW-1185">Reference proteome</keyword>
<reference evidence="1 2" key="1">
    <citation type="journal article" date="2020" name="Cell">
        <title>Large-Scale Comparative Analyses of Tick Genomes Elucidate Their Genetic Diversity and Vector Capacities.</title>
        <authorList>
            <consortium name="Tick Genome and Microbiome Consortium (TIGMIC)"/>
            <person name="Jia N."/>
            <person name="Wang J."/>
            <person name="Shi W."/>
            <person name="Du L."/>
            <person name="Sun Y."/>
            <person name="Zhan W."/>
            <person name="Jiang J.F."/>
            <person name="Wang Q."/>
            <person name="Zhang B."/>
            <person name="Ji P."/>
            <person name="Bell-Sakyi L."/>
            <person name="Cui X.M."/>
            <person name="Yuan T.T."/>
            <person name="Jiang B.G."/>
            <person name="Yang W.F."/>
            <person name="Lam T.T."/>
            <person name="Chang Q.C."/>
            <person name="Ding S.J."/>
            <person name="Wang X.J."/>
            <person name="Zhu J.G."/>
            <person name="Ruan X.D."/>
            <person name="Zhao L."/>
            <person name="Wei J.T."/>
            <person name="Ye R.Z."/>
            <person name="Que T.C."/>
            <person name="Du C.H."/>
            <person name="Zhou Y.H."/>
            <person name="Cheng J.X."/>
            <person name="Dai P.F."/>
            <person name="Guo W.B."/>
            <person name="Han X.H."/>
            <person name="Huang E.J."/>
            <person name="Li L.F."/>
            <person name="Wei W."/>
            <person name="Gao Y.C."/>
            <person name="Liu J.Z."/>
            <person name="Shao H.Z."/>
            <person name="Wang X."/>
            <person name="Wang C.C."/>
            <person name="Yang T.C."/>
            <person name="Huo Q.B."/>
            <person name="Li W."/>
            <person name="Chen H.Y."/>
            <person name="Chen S.E."/>
            <person name="Zhou L.G."/>
            <person name="Ni X.B."/>
            <person name="Tian J.H."/>
            <person name="Sheng Y."/>
            <person name="Liu T."/>
            <person name="Pan Y.S."/>
            <person name="Xia L.Y."/>
            <person name="Li J."/>
            <person name="Zhao F."/>
            <person name="Cao W.C."/>
        </authorList>
    </citation>
    <scope>NUCLEOTIDE SEQUENCE [LARGE SCALE GENOMIC DNA]</scope>
    <source>
        <strain evidence="1">Iper-2018</strain>
    </source>
</reference>
<dbReference type="Proteomes" id="UP000805193">
    <property type="component" value="Unassembled WGS sequence"/>
</dbReference>
<evidence type="ECO:0000313" key="1">
    <source>
        <dbReference type="EMBL" id="KAG0425409.1"/>
    </source>
</evidence>
<proteinExistence type="predicted"/>
<comment type="caution">
    <text evidence="1">The sequence shown here is derived from an EMBL/GenBank/DDBJ whole genome shotgun (WGS) entry which is preliminary data.</text>
</comment>
<organism evidence="1 2">
    <name type="scientific">Ixodes persulcatus</name>
    <name type="common">Taiga tick</name>
    <dbReference type="NCBI Taxonomy" id="34615"/>
    <lineage>
        <taxon>Eukaryota</taxon>
        <taxon>Metazoa</taxon>
        <taxon>Ecdysozoa</taxon>
        <taxon>Arthropoda</taxon>
        <taxon>Chelicerata</taxon>
        <taxon>Arachnida</taxon>
        <taxon>Acari</taxon>
        <taxon>Parasitiformes</taxon>
        <taxon>Ixodida</taxon>
        <taxon>Ixodoidea</taxon>
        <taxon>Ixodidae</taxon>
        <taxon>Ixodinae</taxon>
        <taxon>Ixodes</taxon>
    </lineage>
</organism>
<protein>
    <submittedName>
        <fullName evidence="1">Uncharacterized protein</fullName>
    </submittedName>
</protein>
<sequence length="321" mass="34415">MGVAPRAGETLSLEPSVSSENSSARDRVITCWRAQREQYGERRKVSSGSGHTPLIPVVIVGCLLPLPLWIALAQRNNVSKNVLRVGWAPILLALIVSSFGGFILDYSVMRFPGIALHLSSVNALGGNLAAIFSCSLSSYLFRVSQLGVLPAGERTCTGPVQMFLPRGEMSNVAIVLLVVVLPGQTLFAVLSKVLRFGYISMSLAFLLAYLAASLAQVAVLLYLCRLLVYALWRCRVDPDNAAIPFLAGTGDFLGTGLLTLAFFALEVLGDPGAHDEAAFDRPPMDGPRWGSMTKTTVAVRVDSKKPRLGPNTTFSGPGRQP</sequence>
<evidence type="ECO:0000313" key="2">
    <source>
        <dbReference type="Proteomes" id="UP000805193"/>
    </source>
</evidence>
<accession>A0AC60PVV9</accession>
<name>A0AC60PVV9_IXOPE</name>
<dbReference type="EMBL" id="JABSTQ010009848">
    <property type="protein sequence ID" value="KAG0425409.1"/>
    <property type="molecule type" value="Genomic_DNA"/>
</dbReference>
<gene>
    <name evidence="1" type="ORF">HPB47_027417</name>
</gene>